<accession>A0ABR7UZC3</accession>
<feature type="chain" id="PRO_5045635998" evidence="2">
    <location>
        <begin position="19"/>
        <end position="62"/>
    </location>
</feature>
<proteinExistence type="predicted"/>
<dbReference type="PROSITE" id="PS51257">
    <property type="entry name" value="PROKAR_LIPOPROTEIN"/>
    <property type="match status" value="1"/>
</dbReference>
<gene>
    <name evidence="3" type="ORF">HPE56_09065</name>
</gene>
<keyword evidence="4" id="KW-1185">Reference proteome</keyword>
<sequence>MKKLPIYLLFAFFTVSFATLTSCREEKSAKEKVEEGVEDIGDGIEEGVEEVEDEIDDATDDN</sequence>
<feature type="region of interest" description="Disordered" evidence="1">
    <location>
        <begin position="28"/>
        <end position="62"/>
    </location>
</feature>
<feature type="compositionally biased region" description="Acidic residues" evidence="1">
    <location>
        <begin position="36"/>
        <end position="62"/>
    </location>
</feature>
<evidence type="ECO:0000256" key="2">
    <source>
        <dbReference type="SAM" id="SignalP"/>
    </source>
</evidence>
<name>A0ABR7UZC3_9FLAO</name>
<dbReference type="Proteomes" id="UP001166021">
    <property type="component" value="Unassembled WGS sequence"/>
</dbReference>
<evidence type="ECO:0000256" key="1">
    <source>
        <dbReference type="SAM" id="MobiDB-lite"/>
    </source>
</evidence>
<reference evidence="3" key="1">
    <citation type="submission" date="2020-05" db="EMBL/GenBank/DDBJ databases">
        <title>The draft genome sequence of Maribacter sp. ANRC-HE7.</title>
        <authorList>
            <person name="Mu L."/>
        </authorList>
    </citation>
    <scope>NUCLEOTIDE SEQUENCE</scope>
    <source>
        <strain evidence="3">ANRC-HE7</strain>
    </source>
</reference>
<protein>
    <submittedName>
        <fullName evidence="3">Uncharacterized protein</fullName>
    </submittedName>
</protein>
<dbReference type="EMBL" id="JABTCF010000004">
    <property type="protein sequence ID" value="MBD0777944.1"/>
    <property type="molecule type" value="Genomic_DNA"/>
</dbReference>
<comment type="caution">
    <text evidence="3">The sequence shown here is derived from an EMBL/GenBank/DDBJ whole genome shotgun (WGS) entry which is preliminary data.</text>
</comment>
<organism evidence="3 4">
    <name type="scientific">Maribacter aquimaris</name>
    <dbReference type="NCBI Taxonomy" id="2737171"/>
    <lineage>
        <taxon>Bacteria</taxon>
        <taxon>Pseudomonadati</taxon>
        <taxon>Bacteroidota</taxon>
        <taxon>Flavobacteriia</taxon>
        <taxon>Flavobacteriales</taxon>
        <taxon>Flavobacteriaceae</taxon>
        <taxon>Maribacter</taxon>
    </lineage>
</organism>
<dbReference type="RefSeq" id="WP_188243445.1">
    <property type="nucleotide sequence ID" value="NZ_JABTCF010000004.1"/>
</dbReference>
<evidence type="ECO:0000313" key="4">
    <source>
        <dbReference type="Proteomes" id="UP001166021"/>
    </source>
</evidence>
<feature type="signal peptide" evidence="2">
    <location>
        <begin position="1"/>
        <end position="18"/>
    </location>
</feature>
<keyword evidence="2" id="KW-0732">Signal</keyword>
<evidence type="ECO:0000313" key="3">
    <source>
        <dbReference type="EMBL" id="MBD0777944.1"/>
    </source>
</evidence>